<dbReference type="Proteomes" id="UP001165042">
    <property type="component" value="Unassembled WGS sequence"/>
</dbReference>
<evidence type="ECO:0000313" key="1">
    <source>
        <dbReference type="EMBL" id="GLW91212.1"/>
    </source>
</evidence>
<dbReference type="AlphaFoldDB" id="A0A9W6QKG2"/>
<evidence type="ECO:0000313" key="2">
    <source>
        <dbReference type="Proteomes" id="UP001165042"/>
    </source>
</evidence>
<proteinExistence type="predicted"/>
<reference evidence="1" key="1">
    <citation type="submission" date="2023-02" db="EMBL/GenBank/DDBJ databases">
        <title>Actinokineospora globicatena NBRC 15670.</title>
        <authorList>
            <person name="Ichikawa N."/>
            <person name="Sato H."/>
            <person name="Tonouchi N."/>
        </authorList>
    </citation>
    <scope>NUCLEOTIDE SEQUENCE</scope>
    <source>
        <strain evidence="1">NBRC 15670</strain>
    </source>
</reference>
<gene>
    <name evidence="1" type="ORF">Aglo03_20280</name>
</gene>
<keyword evidence="2" id="KW-1185">Reference proteome</keyword>
<comment type="caution">
    <text evidence="1">The sequence shown here is derived from an EMBL/GenBank/DDBJ whole genome shotgun (WGS) entry which is preliminary data.</text>
</comment>
<sequence>MNRWGVSAIAAAVVVGVVTVVVALPGEAEVDPRAYPGSRPGFTLADLERISVMSVPECARTRLRYYIEPMFADSVAFDFVATPECVDQFFAGFGADATKPDFPEFRGRYVSASGVDWHLEPDARLEGFAQVLRGPQWDEQVDVYVDRSGEPHVYVKTITLG</sequence>
<name>A0A9W6QKG2_9PSEU</name>
<organism evidence="1 2">
    <name type="scientific">Actinokineospora globicatena</name>
    <dbReference type="NCBI Taxonomy" id="103729"/>
    <lineage>
        <taxon>Bacteria</taxon>
        <taxon>Bacillati</taxon>
        <taxon>Actinomycetota</taxon>
        <taxon>Actinomycetes</taxon>
        <taxon>Pseudonocardiales</taxon>
        <taxon>Pseudonocardiaceae</taxon>
        <taxon>Actinokineospora</taxon>
    </lineage>
</organism>
<protein>
    <submittedName>
        <fullName evidence="1">Uncharacterized protein</fullName>
    </submittedName>
</protein>
<dbReference type="EMBL" id="BSSD01000002">
    <property type="protein sequence ID" value="GLW91212.1"/>
    <property type="molecule type" value="Genomic_DNA"/>
</dbReference>
<accession>A0A9W6QKG2</accession>